<protein>
    <submittedName>
        <fullName evidence="2">Uncharacterized protein</fullName>
    </submittedName>
</protein>
<dbReference type="Proteomes" id="UP000823632">
    <property type="component" value="Unassembled WGS sequence"/>
</dbReference>
<feature type="compositionally biased region" description="Basic and acidic residues" evidence="1">
    <location>
        <begin position="54"/>
        <end position="66"/>
    </location>
</feature>
<gene>
    <name evidence="2" type="ORF">IAC76_08915</name>
</gene>
<sequence>MQTNLEKKALENRPKQIIRNDYNNSDEYSSKHPDALSDGDPQGKGSGNGGHTHRLPDYSKDQHSYDYSEIDTDSSNIGGQYDIEGRNGVGGRNFLKTISLYSSEKPYDPAKINCDDNISEGQIVII</sequence>
<reference evidence="2" key="2">
    <citation type="journal article" date="2021" name="PeerJ">
        <title>Extensive microbial diversity within the chicken gut microbiome revealed by metagenomics and culture.</title>
        <authorList>
            <person name="Gilroy R."/>
            <person name="Ravi A."/>
            <person name="Getino M."/>
            <person name="Pursley I."/>
            <person name="Horton D.L."/>
            <person name="Alikhan N.F."/>
            <person name="Baker D."/>
            <person name="Gharbi K."/>
            <person name="Hall N."/>
            <person name="Watson M."/>
            <person name="Adriaenssens E.M."/>
            <person name="Foster-Nyarko E."/>
            <person name="Jarju S."/>
            <person name="Secka A."/>
            <person name="Antonio M."/>
            <person name="Oren A."/>
            <person name="Chaudhuri R.R."/>
            <person name="La Ragione R."/>
            <person name="Hildebrand F."/>
            <person name="Pallen M.J."/>
        </authorList>
    </citation>
    <scope>NUCLEOTIDE SEQUENCE</scope>
    <source>
        <strain evidence="2">10192</strain>
    </source>
</reference>
<accession>A0A9D9H0B2</accession>
<feature type="region of interest" description="Disordered" evidence="1">
    <location>
        <begin position="1"/>
        <end position="88"/>
    </location>
</feature>
<dbReference type="EMBL" id="JADIND010000199">
    <property type="protein sequence ID" value="MBO8431494.1"/>
    <property type="molecule type" value="Genomic_DNA"/>
</dbReference>
<feature type="compositionally biased region" description="Basic and acidic residues" evidence="1">
    <location>
        <begin position="1"/>
        <end position="14"/>
    </location>
</feature>
<proteinExistence type="predicted"/>
<comment type="caution">
    <text evidence="2">The sequence shown here is derived from an EMBL/GenBank/DDBJ whole genome shotgun (WGS) entry which is preliminary data.</text>
</comment>
<reference evidence="2" key="1">
    <citation type="submission" date="2020-10" db="EMBL/GenBank/DDBJ databases">
        <authorList>
            <person name="Gilroy R."/>
        </authorList>
    </citation>
    <scope>NUCLEOTIDE SEQUENCE</scope>
    <source>
        <strain evidence="2">10192</strain>
    </source>
</reference>
<evidence type="ECO:0000313" key="3">
    <source>
        <dbReference type="Proteomes" id="UP000823632"/>
    </source>
</evidence>
<evidence type="ECO:0000313" key="2">
    <source>
        <dbReference type="EMBL" id="MBO8431494.1"/>
    </source>
</evidence>
<name>A0A9D9H0B2_9BACT</name>
<dbReference type="AlphaFoldDB" id="A0A9D9H0B2"/>
<evidence type="ECO:0000256" key="1">
    <source>
        <dbReference type="SAM" id="MobiDB-lite"/>
    </source>
</evidence>
<organism evidence="2 3">
    <name type="scientific">Candidatus Scatousia excrementipullorum</name>
    <dbReference type="NCBI Taxonomy" id="2840936"/>
    <lineage>
        <taxon>Bacteria</taxon>
        <taxon>Candidatus Scatousia</taxon>
    </lineage>
</organism>